<proteinExistence type="predicted"/>
<comment type="caution">
    <text evidence="1">The sequence shown here is derived from an EMBL/GenBank/DDBJ whole genome shotgun (WGS) entry which is preliminary data.</text>
</comment>
<gene>
    <name evidence="1" type="ORF">Slati_3446100</name>
</gene>
<dbReference type="EMBL" id="JACGWN010000012">
    <property type="protein sequence ID" value="KAL0416142.1"/>
    <property type="molecule type" value="Genomic_DNA"/>
</dbReference>
<accession>A0AAW2UGQ5</accession>
<sequence length="67" mass="7646">MEGAAKWKFCGRPESLQKLKMFARRCGMSSLPTLENLRRQDVRDVENKTGILYNDIVEQLKGCGAAW</sequence>
<organism evidence="1">
    <name type="scientific">Sesamum latifolium</name>
    <dbReference type="NCBI Taxonomy" id="2727402"/>
    <lineage>
        <taxon>Eukaryota</taxon>
        <taxon>Viridiplantae</taxon>
        <taxon>Streptophyta</taxon>
        <taxon>Embryophyta</taxon>
        <taxon>Tracheophyta</taxon>
        <taxon>Spermatophyta</taxon>
        <taxon>Magnoliopsida</taxon>
        <taxon>eudicotyledons</taxon>
        <taxon>Gunneridae</taxon>
        <taxon>Pentapetalae</taxon>
        <taxon>asterids</taxon>
        <taxon>lamiids</taxon>
        <taxon>Lamiales</taxon>
        <taxon>Pedaliaceae</taxon>
        <taxon>Sesamum</taxon>
    </lineage>
</organism>
<dbReference type="AlphaFoldDB" id="A0AAW2UGQ5"/>
<reference evidence="1" key="1">
    <citation type="submission" date="2020-06" db="EMBL/GenBank/DDBJ databases">
        <authorList>
            <person name="Li T."/>
            <person name="Hu X."/>
            <person name="Zhang T."/>
            <person name="Song X."/>
            <person name="Zhang H."/>
            <person name="Dai N."/>
            <person name="Sheng W."/>
            <person name="Hou X."/>
            <person name="Wei L."/>
        </authorList>
    </citation>
    <scope>NUCLEOTIDE SEQUENCE</scope>
    <source>
        <strain evidence="1">KEN1</strain>
        <tissue evidence="1">Leaf</tissue>
    </source>
</reference>
<reference evidence="1" key="2">
    <citation type="journal article" date="2024" name="Plant">
        <title>Genomic evolution and insights into agronomic trait innovations of Sesamum species.</title>
        <authorList>
            <person name="Miao H."/>
            <person name="Wang L."/>
            <person name="Qu L."/>
            <person name="Liu H."/>
            <person name="Sun Y."/>
            <person name="Le M."/>
            <person name="Wang Q."/>
            <person name="Wei S."/>
            <person name="Zheng Y."/>
            <person name="Lin W."/>
            <person name="Duan Y."/>
            <person name="Cao H."/>
            <person name="Xiong S."/>
            <person name="Wang X."/>
            <person name="Wei L."/>
            <person name="Li C."/>
            <person name="Ma Q."/>
            <person name="Ju M."/>
            <person name="Zhao R."/>
            <person name="Li G."/>
            <person name="Mu C."/>
            <person name="Tian Q."/>
            <person name="Mei H."/>
            <person name="Zhang T."/>
            <person name="Gao T."/>
            <person name="Zhang H."/>
        </authorList>
    </citation>
    <scope>NUCLEOTIDE SEQUENCE</scope>
    <source>
        <strain evidence="1">KEN1</strain>
    </source>
</reference>
<evidence type="ECO:0000313" key="1">
    <source>
        <dbReference type="EMBL" id="KAL0416142.1"/>
    </source>
</evidence>
<protein>
    <submittedName>
        <fullName evidence="1">Uncharacterized protein</fullName>
    </submittedName>
</protein>
<name>A0AAW2UGQ5_9LAMI</name>